<reference evidence="3" key="3">
    <citation type="submission" date="2025-09" db="UniProtKB">
        <authorList>
            <consortium name="Ensembl"/>
        </authorList>
    </citation>
    <scope>IDENTIFICATION</scope>
</reference>
<protein>
    <recommendedName>
        <fullName evidence="2">Fibrinogen C-terminal domain-containing protein</fullName>
    </recommendedName>
</protein>
<dbReference type="PANTHER" id="PTHR19143:SF225">
    <property type="entry name" value="MICROFIBRIL-ASSOCIATED GLYCOPROTEIN 4"/>
    <property type="match status" value="1"/>
</dbReference>
<proteinExistence type="predicted"/>
<organism evidence="3 4">
    <name type="scientific">Pygocentrus nattereri</name>
    <name type="common">Red-bellied piranha</name>
    <dbReference type="NCBI Taxonomy" id="42514"/>
    <lineage>
        <taxon>Eukaryota</taxon>
        <taxon>Metazoa</taxon>
        <taxon>Chordata</taxon>
        <taxon>Craniata</taxon>
        <taxon>Vertebrata</taxon>
        <taxon>Euteleostomi</taxon>
        <taxon>Actinopterygii</taxon>
        <taxon>Neopterygii</taxon>
        <taxon>Teleostei</taxon>
        <taxon>Ostariophysi</taxon>
        <taxon>Characiformes</taxon>
        <taxon>Characoidei</taxon>
        <taxon>Pygocentrus</taxon>
    </lineage>
</organism>
<dbReference type="Gene3D" id="3.90.215.10">
    <property type="entry name" value="Gamma Fibrinogen, chain A, domain 1"/>
    <property type="match status" value="1"/>
</dbReference>
<dbReference type="InterPro" id="IPR014716">
    <property type="entry name" value="Fibrinogen_a/b/g_C_1"/>
</dbReference>
<dbReference type="OrthoDB" id="7735550at2759"/>
<sequence>MTRILTAMLLLFVALPLLVQSIPVNKKFLPLDCEDIFNNGSNHSGVYTIYPNGPEKAVQVYCAMGCDEYDSHKDGKWTVIQRRMDGSVSFYRPWEQYKNGFGNITGEYWLGLETMFLLTYTNKYELRVDMEDFAGGSAYAQYSSFSVDPESSNYRLRISDYINGGAGDCLYYHNLRNFVTFDKDYAGCANGYAGGFWYSYWPCHIANPNGMYKWGSIGEQYGGVMWSCWRGYYYSLKTIVMKIRRVSLEELEGRK</sequence>
<keyword evidence="1" id="KW-0732">Signal</keyword>
<feature type="chain" id="PRO_5043366179" description="Fibrinogen C-terminal domain-containing protein" evidence="1">
    <location>
        <begin position="22"/>
        <end position="255"/>
    </location>
</feature>
<dbReference type="CDD" id="cd00087">
    <property type="entry name" value="FReD"/>
    <property type="match status" value="1"/>
</dbReference>
<dbReference type="GO" id="GO:0005615">
    <property type="term" value="C:extracellular space"/>
    <property type="evidence" value="ECO:0007669"/>
    <property type="project" value="TreeGrafter"/>
</dbReference>
<dbReference type="InterPro" id="IPR036056">
    <property type="entry name" value="Fibrinogen-like_C"/>
</dbReference>
<reference evidence="3 4" key="1">
    <citation type="submission" date="2020-10" db="EMBL/GenBank/DDBJ databases">
        <title>Pygocentrus nattereri (red-bellied piranha) genome, fPygNat1, primary haplotype.</title>
        <authorList>
            <person name="Myers G."/>
            <person name="Meyer A."/>
            <person name="Karagic N."/>
            <person name="Pippel M."/>
            <person name="Winkler S."/>
            <person name="Tracey A."/>
            <person name="Wood J."/>
            <person name="Formenti G."/>
            <person name="Howe K."/>
            <person name="Fedrigo O."/>
            <person name="Jarvis E.D."/>
        </authorList>
    </citation>
    <scope>NUCLEOTIDE SEQUENCE [LARGE SCALE GENOMIC DNA]</scope>
</reference>
<reference evidence="3" key="2">
    <citation type="submission" date="2025-08" db="UniProtKB">
        <authorList>
            <consortium name="Ensembl"/>
        </authorList>
    </citation>
    <scope>IDENTIFICATION</scope>
</reference>
<dbReference type="Proteomes" id="UP001501920">
    <property type="component" value="Chromosome 12"/>
</dbReference>
<dbReference type="STRING" id="42514.ENSPNAP00000009519"/>
<evidence type="ECO:0000313" key="3">
    <source>
        <dbReference type="Ensembl" id="ENSPNAP00000009519.2"/>
    </source>
</evidence>
<dbReference type="PROSITE" id="PS51406">
    <property type="entry name" value="FIBRINOGEN_C_2"/>
    <property type="match status" value="1"/>
</dbReference>
<dbReference type="InterPro" id="IPR050373">
    <property type="entry name" value="Fibrinogen_C-term_domain"/>
</dbReference>
<gene>
    <name evidence="3" type="primary">MFAP4</name>
</gene>
<evidence type="ECO:0000259" key="2">
    <source>
        <dbReference type="PROSITE" id="PS51406"/>
    </source>
</evidence>
<feature type="signal peptide" evidence="1">
    <location>
        <begin position="1"/>
        <end position="21"/>
    </location>
</feature>
<dbReference type="SUPFAM" id="SSF56496">
    <property type="entry name" value="Fibrinogen C-terminal domain-like"/>
    <property type="match status" value="1"/>
</dbReference>
<feature type="domain" description="Fibrinogen C-terminal" evidence="2">
    <location>
        <begin position="24"/>
        <end position="247"/>
    </location>
</feature>
<dbReference type="GeneTree" id="ENSGT00940000154615"/>
<dbReference type="SMART" id="SM00186">
    <property type="entry name" value="FBG"/>
    <property type="match status" value="1"/>
</dbReference>
<accession>A0A3B4CGD3</accession>
<dbReference type="InterPro" id="IPR002181">
    <property type="entry name" value="Fibrinogen_a/b/g_C_dom"/>
</dbReference>
<dbReference type="PANTHER" id="PTHR19143">
    <property type="entry name" value="FIBRINOGEN/TENASCIN/ANGIOPOEITIN"/>
    <property type="match status" value="1"/>
</dbReference>
<evidence type="ECO:0000313" key="4">
    <source>
        <dbReference type="Proteomes" id="UP001501920"/>
    </source>
</evidence>
<dbReference type="AlphaFoldDB" id="A0A3B4CGD3"/>
<name>A0A3B4CGD3_PYGNA</name>
<keyword evidence="4" id="KW-1185">Reference proteome</keyword>
<dbReference type="Pfam" id="PF00147">
    <property type="entry name" value="Fibrinogen_C"/>
    <property type="match status" value="1"/>
</dbReference>
<dbReference type="Ensembl" id="ENSPNAT00000015905.2">
    <property type="protein sequence ID" value="ENSPNAP00000009519.2"/>
    <property type="gene ID" value="ENSPNAG00000015018.2"/>
</dbReference>
<dbReference type="GO" id="GO:0048251">
    <property type="term" value="P:elastic fiber assembly"/>
    <property type="evidence" value="ECO:0007669"/>
    <property type="project" value="TreeGrafter"/>
</dbReference>
<evidence type="ECO:0000256" key="1">
    <source>
        <dbReference type="SAM" id="SignalP"/>
    </source>
</evidence>